<evidence type="ECO:0000313" key="2">
    <source>
        <dbReference type="Proteomes" id="UP001148838"/>
    </source>
</evidence>
<keyword evidence="2" id="KW-1185">Reference proteome</keyword>
<comment type="caution">
    <text evidence="1">The sequence shown here is derived from an EMBL/GenBank/DDBJ whole genome shotgun (WGS) entry which is preliminary data.</text>
</comment>
<dbReference type="Proteomes" id="UP001148838">
    <property type="component" value="Unassembled WGS sequence"/>
</dbReference>
<reference evidence="1 2" key="1">
    <citation type="journal article" date="2022" name="Allergy">
        <title>Genome assembly and annotation of Periplaneta americana reveal a comprehensive cockroach allergen profile.</title>
        <authorList>
            <person name="Wang L."/>
            <person name="Xiong Q."/>
            <person name="Saelim N."/>
            <person name="Wang L."/>
            <person name="Nong W."/>
            <person name="Wan A.T."/>
            <person name="Shi M."/>
            <person name="Liu X."/>
            <person name="Cao Q."/>
            <person name="Hui J.H.L."/>
            <person name="Sookrung N."/>
            <person name="Leung T.F."/>
            <person name="Tungtrongchitr A."/>
            <person name="Tsui S.K.W."/>
        </authorList>
    </citation>
    <scope>NUCLEOTIDE SEQUENCE [LARGE SCALE GENOMIC DNA]</scope>
    <source>
        <strain evidence="1">PWHHKU_190912</strain>
    </source>
</reference>
<accession>A0ABQ8SGU4</accession>
<proteinExistence type="predicted"/>
<gene>
    <name evidence="1" type="ORF">ANN_15308</name>
</gene>
<evidence type="ECO:0000313" key="1">
    <source>
        <dbReference type="EMBL" id="KAJ4433051.1"/>
    </source>
</evidence>
<dbReference type="EMBL" id="JAJSOF020000027">
    <property type="protein sequence ID" value="KAJ4433051.1"/>
    <property type="molecule type" value="Genomic_DNA"/>
</dbReference>
<protein>
    <submittedName>
        <fullName evidence="1">Uncharacterized protein</fullName>
    </submittedName>
</protein>
<sequence length="326" mass="37949">MTENRSKHVNKGLAIDSNFIIANFHACNNDEIDAADKFTKSAAEQCLEPVYIRAVGEHPARLNIRPNIRFSSGRLMFCRFIMLTYLKFEHTHSSVHYPIQLLFNQFCTGQWKIRYRRSVSERLSRRFTYEETNFLYIKSSAYCIINMPNVESGHKVKHRRRSVRSGAAVPGDCEFTELITRLRRIATRIARFTTYASINANLKQTSAVSTLVHILDGLTLTLKIIFRVPQQRKDALVHSITYPAFCLQDIETKLCGFVRNVQRWFVQVEFKIIDISGSLRIDDILHRTPNKEMGWRQVLKYLDTMYFATTASPVNVECYLRNYFPQ</sequence>
<name>A0ABQ8SGU4_PERAM</name>
<organism evidence="1 2">
    <name type="scientific">Periplaneta americana</name>
    <name type="common">American cockroach</name>
    <name type="synonym">Blatta americana</name>
    <dbReference type="NCBI Taxonomy" id="6978"/>
    <lineage>
        <taxon>Eukaryota</taxon>
        <taxon>Metazoa</taxon>
        <taxon>Ecdysozoa</taxon>
        <taxon>Arthropoda</taxon>
        <taxon>Hexapoda</taxon>
        <taxon>Insecta</taxon>
        <taxon>Pterygota</taxon>
        <taxon>Neoptera</taxon>
        <taxon>Polyneoptera</taxon>
        <taxon>Dictyoptera</taxon>
        <taxon>Blattodea</taxon>
        <taxon>Blattoidea</taxon>
        <taxon>Blattidae</taxon>
        <taxon>Blattinae</taxon>
        <taxon>Periplaneta</taxon>
    </lineage>
</organism>